<dbReference type="Gene3D" id="3.40.50.150">
    <property type="entry name" value="Vaccinia Virus protein VP39"/>
    <property type="match status" value="1"/>
</dbReference>
<reference evidence="1" key="1">
    <citation type="submission" date="2021-04" db="EMBL/GenBank/DDBJ databases">
        <title>Luteolibacter sp. 32A isolated from the skin of an Anderson's salamander (Ambystoma andersonii).</title>
        <authorList>
            <person name="Spergser J."/>
            <person name="Busse H.-J."/>
        </authorList>
    </citation>
    <scope>NUCLEOTIDE SEQUENCE</scope>
    <source>
        <strain evidence="1">32A</strain>
    </source>
</reference>
<evidence type="ECO:0000313" key="1">
    <source>
        <dbReference type="EMBL" id="QUE51925.1"/>
    </source>
</evidence>
<protein>
    <submittedName>
        <fullName evidence="1">Uncharacterized protein</fullName>
    </submittedName>
</protein>
<dbReference type="SUPFAM" id="SSF53448">
    <property type="entry name" value="Nucleotide-diphospho-sugar transferases"/>
    <property type="match status" value="1"/>
</dbReference>
<dbReference type="EMBL" id="CP073100">
    <property type="protein sequence ID" value="QUE51925.1"/>
    <property type="molecule type" value="Genomic_DNA"/>
</dbReference>
<gene>
    <name evidence="1" type="ORF">KBB96_03320</name>
</gene>
<evidence type="ECO:0000313" key="2">
    <source>
        <dbReference type="Proteomes" id="UP000676169"/>
    </source>
</evidence>
<name>A0A975PFJ1_9BACT</name>
<dbReference type="SUPFAM" id="SSF53335">
    <property type="entry name" value="S-adenosyl-L-methionine-dependent methyltransferases"/>
    <property type="match status" value="1"/>
</dbReference>
<sequence length="613" mass="69839">MDNYVADHKNIEERPRRLGISAFIRYYNDRHTLLACLESIRGVFDEILIIHQPCDDHSEELLDRIGGGLIPSLAGERIRVISYPWFVYPPHYPVGWKKPDALHTLANYCNYGLMHIETERFLKVDADQIYFNGVLKEMLERSTREGVDYFPFGINLFLDEDGSPMGDPARPFNGWDFDTEMMSFSRKPFFTHTRDYEILRAEGKRGPRFPKPLWVHLTQIRRPHRLPPGVCPLEQVSEHPALMTAISSPEFPPVLEMARASIRSSEKNSLTFQWVEEFLVVGTAPPDRGERQGEEIDRHPFVVRFGDGGSPHRIGVNREFTGRKTSLHCLDGWRPHRTDHLVDARVMFTRPLEDGAPMNNGLFISGARRDEVAEVTDNISHIPRKAFHDFQRDYGYDDPSPELIFVYYVKRCLGKEVRVVNFGGGSEDDLSRLAAVGRNSRRDTEKTILASILSGSMLGVIPADGKVYLRQIAASTSGLSCRLCIPDGSESWIVVEGMWEKLGTDVALKLAQDCWRALEPGGRLTIVTFDLGLVGRLMDESDEEMQVWIREYIDRHLPMASIYAPAPVINHWLRSAAFFYDQRLLESMMESAGFSKLERHQESSGLLAVSGWK</sequence>
<organism evidence="1 2">
    <name type="scientific">Luteolibacter ambystomatis</name>
    <dbReference type="NCBI Taxonomy" id="2824561"/>
    <lineage>
        <taxon>Bacteria</taxon>
        <taxon>Pseudomonadati</taxon>
        <taxon>Verrucomicrobiota</taxon>
        <taxon>Verrucomicrobiia</taxon>
        <taxon>Verrucomicrobiales</taxon>
        <taxon>Verrucomicrobiaceae</taxon>
        <taxon>Luteolibacter</taxon>
    </lineage>
</organism>
<dbReference type="AlphaFoldDB" id="A0A975PFJ1"/>
<dbReference type="KEGG" id="lamb:KBB96_03320"/>
<accession>A0A975PFJ1</accession>
<dbReference type="InterPro" id="IPR029063">
    <property type="entry name" value="SAM-dependent_MTases_sf"/>
</dbReference>
<dbReference type="InterPro" id="IPR029044">
    <property type="entry name" value="Nucleotide-diphossugar_trans"/>
</dbReference>
<keyword evidence="2" id="KW-1185">Reference proteome</keyword>
<dbReference type="Proteomes" id="UP000676169">
    <property type="component" value="Chromosome"/>
</dbReference>
<dbReference type="Gene3D" id="3.90.550.10">
    <property type="entry name" value="Spore Coat Polysaccharide Biosynthesis Protein SpsA, Chain A"/>
    <property type="match status" value="1"/>
</dbReference>
<proteinExistence type="predicted"/>
<dbReference type="RefSeq" id="WP_211632230.1">
    <property type="nucleotide sequence ID" value="NZ_CP073100.1"/>
</dbReference>